<evidence type="ECO:0000256" key="4">
    <source>
        <dbReference type="SAM" id="Phobius"/>
    </source>
</evidence>
<dbReference type="Gene3D" id="3.30.200.20">
    <property type="entry name" value="Phosphorylase Kinase, domain 1"/>
    <property type="match status" value="1"/>
</dbReference>
<keyword evidence="4" id="KW-1133">Transmembrane helix</keyword>
<keyword evidence="4" id="KW-0472">Membrane</keyword>
<evidence type="ECO:0000256" key="5">
    <source>
        <dbReference type="SAM" id="SignalP"/>
    </source>
</evidence>
<sequence>MAVPFILVFFLVSPSVHGHRHNCPKSFNCGKIGQLHFPFYNITDRRCGLLPVNCGKNGTAKLQWGNWSVEVEEVLGNAIKIRDNCRSDFISLKSCDVFNYLPFFSSSSMSTTTFPNIALVKCENRSDPKLNKRTQDRFHKYRSYEKCPGYTFYYSSDPNQQLPSPGSGLPCVEVIVPAAVPSKWNGKARDLFSLFASEYYVGFSVSNKCNKCRLKGGQCTSLAFGEFHCIIEGGCIFAFLNVQGRRNLKLILGTVIPGFFILLVLFLGSGKRWSYISSHVFSRNSADFSKADLEGGSIYFGVPVFSYKELEEATNNFDPSKELGDGGFGTVYHGKLKDGREAAVKRFYEHNYKRVTQFMNEIEILNRLRHRNLVSLYGCTSRQSHGLLLVYEYIPNGTVADHLHGCHAKEGWTPGYVDPEYHQCFQLTDKSDVYSFGVVLIELISSMPAVDISRHRHEISLANLAMNRIQNRAFNELIDPWLGFESDPEVERMTTSWRRWHSGAYSQKRNEANDG</sequence>
<comment type="caution">
    <text evidence="7">The sequence shown here is derived from an EMBL/GenBank/DDBJ whole genome shotgun (WGS) entry which is preliminary data.</text>
</comment>
<evidence type="ECO:0000256" key="1">
    <source>
        <dbReference type="ARBA" id="ARBA00022741"/>
    </source>
</evidence>
<feature type="transmembrane region" description="Helical" evidence="4">
    <location>
        <begin position="250"/>
        <end position="268"/>
    </location>
</feature>
<dbReference type="EMBL" id="CAJVSB020000675">
    <property type="protein sequence ID" value="CAH2057478.1"/>
    <property type="molecule type" value="Genomic_DNA"/>
</dbReference>
<keyword evidence="2 3" id="KW-0067">ATP-binding</keyword>
<feature type="domain" description="Protein kinase" evidence="6">
    <location>
        <begin position="317"/>
        <end position="515"/>
    </location>
</feature>
<keyword evidence="5" id="KW-0732">Signal</keyword>
<dbReference type="Gene3D" id="1.10.510.10">
    <property type="entry name" value="Transferase(Phosphotransferase) domain 1"/>
    <property type="match status" value="1"/>
</dbReference>
<evidence type="ECO:0000259" key="6">
    <source>
        <dbReference type="PROSITE" id="PS50011"/>
    </source>
</evidence>
<dbReference type="PANTHER" id="PTHR46008:SF25">
    <property type="entry name" value="PROTEIN KINASE DOMAIN-CONTAINING PROTEIN"/>
    <property type="match status" value="1"/>
</dbReference>
<dbReference type="PROSITE" id="PS50011">
    <property type="entry name" value="PROTEIN_KINASE_DOM"/>
    <property type="match status" value="1"/>
</dbReference>
<proteinExistence type="predicted"/>
<keyword evidence="1 3" id="KW-0547">Nucleotide-binding</keyword>
<evidence type="ECO:0000313" key="8">
    <source>
        <dbReference type="Proteomes" id="UP000836841"/>
    </source>
</evidence>
<feature type="signal peptide" evidence="5">
    <location>
        <begin position="1"/>
        <end position="18"/>
    </location>
</feature>
<dbReference type="PANTHER" id="PTHR46008">
    <property type="entry name" value="LEAF RUST 10 DISEASE-RESISTANCE LOCUS RECEPTOR-LIKE PROTEIN KINASE-LIKE 1.4"/>
    <property type="match status" value="1"/>
</dbReference>
<name>A0AAU9S892_THLAR</name>
<feature type="binding site" evidence="3">
    <location>
        <position position="345"/>
    </location>
    <ligand>
        <name>ATP</name>
        <dbReference type="ChEBI" id="CHEBI:30616"/>
    </ligand>
</feature>
<dbReference type="SUPFAM" id="SSF56112">
    <property type="entry name" value="Protein kinase-like (PK-like)"/>
    <property type="match status" value="1"/>
</dbReference>
<gene>
    <name evidence="7" type="ORF">TAV2_LOCUS12178</name>
</gene>
<evidence type="ECO:0000313" key="7">
    <source>
        <dbReference type="EMBL" id="CAH2057478.1"/>
    </source>
</evidence>
<keyword evidence="8" id="KW-1185">Reference proteome</keyword>
<dbReference type="InterPro" id="IPR001245">
    <property type="entry name" value="Ser-Thr/Tyr_kinase_cat_dom"/>
</dbReference>
<dbReference type="GO" id="GO:0005524">
    <property type="term" value="F:ATP binding"/>
    <property type="evidence" value="ECO:0007669"/>
    <property type="project" value="UniProtKB-UniRule"/>
</dbReference>
<dbReference type="Proteomes" id="UP000836841">
    <property type="component" value="Unassembled WGS sequence"/>
</dbReference>
<accession>A0AAU9S892</accession>
<reference evidence="7 8" key="1">
    <citation type="submission" date="2022-03" db="EMBL/GenBank/DDBJ databases">
        <authorList>
            <person name="Nunn A."/>
            <person name="Chopra R."/>
            <person name="Nunn A."/>
            <person name="Contreras Garrido A."/>
        </authorList>
    </citation>
    <scope>NUCLEOTIDE SEQUENCE [LARGE SCALE GENOMIC DNA]</scope>
</reference>
<dbReference type="Pfam" id="PF07714">
    <property type="entry name" value="PK_Tyr_Ser-Thr"/>
    <property type="match status" value="1"/>
</dbReference>
<feature type="chain" id="PRO_5043426322" description="Protein kinase domain-containing protein" evidence="5">
    <location>
        <begin position="19"/>
        <end position="515"/>
    </location>
</feature>
<dbReference type="InterPro" id="IPR000719">
    <property type="entry name" value="Prot_kinase_dom"/>
</dbReference>
<organism evidence="7 8">
    <name type="scientific">Thlaspi arvense</name>
    <name type="common">Field penny-cress</name>
    <dbReference type="NCBI Taxonomy" id="13288"/>
    <lineage>
        <taxon>Eukaryota</taxon>
        <taxon>Viridiplantae</taxon>
        <taxon>Streptophyta</taxon>
        <taxon>Embryophyta</taxon>
        <taxon>Tracheophyta</taxon>
        <taxon>Spermatophyta</taxon>
        <taxon>Magnoliopsida</taxon>
        <taxon>eudicotyledons</taxon>
        <taxon>Gunneridae</taxon>
        <taxon>Pentapetalae</taxon>
        <taxon>rosids</taxon>
        <taxon>malvids</taxon>
        <taxon>Brassicales</taxon>
        <taxon>Brassicaceae</taxon>
        <taxon>Thlaspideae</taxon>
        <taxon>Thlaspi</taxon>
    </lineage>
</organism>
<feature type="non-terminal residue" evidence="7">
    <location>
        <position position="515"/>
    </location>
</feature>
<keyword evidence="4" id="KW-0812">Transmembrane</keyword>
<dbReference type="InterPro" id="IPR011009">
    <property type="entry name" value="Kinase-like_dom_sf"/>
</dbReference>
<protein>
    <recommendedName>
        <fullName evidence="6">Protein kinase domain-containing protein</fullName>
    </recommendedName>
</protein>
<dbReference type="GO" id="GO:0004672">
    <property type="term" value="F:protein kinase activity"/>
    <property type="evidence" value="ECO:0007669"/>
    <property type="project" value="InterPro"/>
</dbReference>
<evidence type="ECO:0000256" key="2">
    <source>
        <dbReference type="ARBA" id="ARBA00022840"/>
    </source>
</evidence>
<dbReference type="InterPro" id="IPR017441">
    <property type="entry name" value="Protein_kinase_ATP_BS"/>
</dbReference>
<evidence type="ECO:0000256" key="3">
    <source>
        <dbReference type="PROSITE-ProRule" id="PRU10141"/>
    </source>
</evidence>
<dbReference type="PROSITE" id="PS00107">
    <property type="entry name" value="PROTEIN_KINASE_ATP"/>
    <property type="match status" value="1"/>
</dbReference>
<dbReference type="AlphaFoldDB" id="A0AAU9S892"/>